<evidence type="ECO:0000256" key="1">
    <source>
        <dbReference type="ARBA" id="ARBA00004571"/>
    </source>
</evidence>
<gene>
    <name evidence="15" type="primary">btuB1</name>
    <name evidence="15" type="ordered locus">HRM2_07670</name>
</gene>
<proteinExistence type="inferred from homology"/>
<dbReference type="EMBL" id="CP001087">
    <property type="protein sequence ID" value="ACN13881.1"/>
    <property type="molecule type" value="Genomic_DNA"/>
</dbReference>
<feature type="signal peptide" evidence="12">
    <location>
        <begin position="1"/>
        <end position="23"/>
    </location>
</feature>
<dbReference type="SUPFAM" id="SSF56935">
    <property type="entry name" value="Porins"/>
    <property type="match status" value="1"/>
</dbReference>
<keyword evidence="16" id="KW-1185">Reference proteome</keyword>
<dbReference type="AlphaFoldDB" id="C0QJM8"/>
<evidence type="ECO:0000256" key="2">
    <source>
        <dbReference type="ARBA" id="ARBA00022448"/>
    </source>
</evidence>
<keyword evidence="9 10" id="KW-0998">Cell outer membrane</keyword>
<sequence length="637" mass="69637">MKRNMVCLAGLLLCLSIAQTAMAEERSMDMDEMVVSATRTEISLDKVGGNSVTVITSDEIQAKHLNSVAELLKTVPGISLVSSGGPGTATSVFTRGADSKNTLILIDGIMINDVSGASRGADIGNINVDNIERIEVIRGAMSVMYGSNATAGVINIITQKGKKAPSASAKFEAGSYGTWKAGASAAGATDKVNFAISASKTRIDGYSVANDANNDIPQGTSTDEDDGYENMTLSANAGVSITDDFNISAVLRHIDSDVDTDAYNWGGYAEDGDANTDSRQTFGKVDINNRFFNNFLTSKLTWQMSQQDRDYFEDGDKTSTYDGDTQTVSWQGDLNFNSHVLSIGASYYEESMESESFGTWASKFDEKTVDTKSYWIQDQFLAVDNLVIIAGVRVDDHETFGNKATYRVAPAYTISATGTTLKASYGTGFRAPSLYELYDPNYGNADLDAEESDGWDIGLEQKLMNNTLTMGVTYFSMDYDNRIDFDTTTWTYTQADGETQTQGVEFFTGWDPMDTLGFMLSYTYTDTEDPDGEALVRRPENKVSLNTRYGFLDKGLLNLEVQWVDDRKASSSAYDKNGNAVGTLDAYTLVNLAASWTFNDHVELFGRVDNLFDEYYEEAFSYARAGVSAYAGIKLTY</sequence>
<dbReference type="KEGG" id="dat:HRM2_07670"/>
<dbReference type="GO" id="GO:0015344">
    <property type="term" value="F:siderophore uptake transmembrane transporter activity"/>
    <property type="evidence" value="ECO:0007669"/>
    <property type="project" value="TreeGrafter"/>
</dbReference>
<dbReference type="InterPro" id="IPR037066">
    <property type="entry name" value="Plug_dom_sf"/>
</dbReference>
<dbReference type="PANTHER" id="PTHR30069">
    <property type="entry name" value="TONB-DEPENDENT OUTER MEMBRANE RECEPTOR"/>
    <property type="match status" value="1"/>
</dbReference>
<evidence type="ECO:0000256" key="12">
    <source>
        <dbReference type="SAM" id="SignalP"/>
    </source>
</evidence>
<dbReference type="GO" id="GO:0044718">
    <property type="term" value="P:siderophore transmembrane transport"/>
    <property type="evidence" value="ECO:0007669"/>
    <property type="project" value="TreeGrafter"/>
</dbReference>
<organism evidence="15 16">
    <name type="scientific">Desulforapulum autotrophicum (strain ATCC 43914 / DSM 3382 / VKM B-1955 / HRM2)</name>
    <name type="common">Desulfobacterium autotrophicum</name>
    <dbReference type="NCBI Taxonomy" id="177437"/>
    <lineage>
        <taxon>Bacteria</taxon>
        <taxon>Pseudomonadati</taxon>
        <taxon>Thermodesulfobacteriota</taxon>
        <taxon>Desulfobacteria</taxon>
        <taxon>Desulfobacterales</taxon>
        <taxon>Desulfobacteraceae</taxon>
        <taxon>Desulforapulum</taxon>
    </lineage>
</organism>
<dbReference type="Proteomes" id="UP000000442">
    <property type="component" value="Chromosome"/>
</dbReference>
<dbReference type="Pfam" id="PF00593">
    <property type="entry name" value="TonB_dep_Rec_b-barrel"/>
    <property type="match status" value="1"/>
</dbReference>
<keyword evidence="2 10" id="KW-0813">Transport</keyword>
<dbReference type="PROSITE" id="PS52016">
    <property type="entry name" value="TONB_DEPENDENT_REC_3"/>
    <property type="match status" value="1"/>
</dbReference>
<reference evidence="15 16" key="1">
    <citation type="journal article" date="2009" name="Environ. Microbiol.">
        <title>Genome sequence of Desulfobacterium autotrophicum HRM2, a marine sulfate reducer oxidizing organic carbon completely to carbon dioxide.</title>
        <authorList>
            <person name="Strittmatter A.W."/>
            <person name="Liesegang H."/>
            <person name="Rabus R."/>
            <person name="Decker I."/>
            <person name="Amann J."/>
            <person name="Andres S."/>
            <person name="Henne A."/>
            <person name="Fricke W.F."/>
            <person name="Martinez-Arias R."/>
            <person name="Bartels D."/>
            <person name="Goesmann A."/>
            <person name="Krause L."/>
            <person name="Puehler A."/>
            <person name="Klenk H.P."/>
            <person name="Richter M."/>
            <person name="Schuler M."/>
            <person name="Gloeckner F.O."/>
            <person name="Meyerdierks A."/>
            <person name="Gottschalk G."/>
            <person name="Amann R."/>
        </authorList>
    </citation>
    <scope>NUCLEOTIDE SEQUENCE [LARGE SCALE GENOMIC DNA]</scope>
    <source>
        <strain evidence="16">ATCC 43914 / DSM 3382 / HRM2</strain>
    </source>
</reference>
<keyword evidence="6 11" id="KW-0798">TonB box</keyword>
<keyword evidence="7 10" id="KW-0472">Membrane</keyword>
<dbReference type="Gene3D" id="2.170.130.10">
    <property type="entry name" value="TonB-dependent receptor, plug domain"/>
    <property type="match status" value="1"/>
</dbReference>
<evidence type="ECO:0000256" key="4">
    <source>
        <dbReference type="ARBA" id="ARBA00022692"/>
    </source>
</evidence>
<feature type="domain" description="TonB-dependent receptor-like beta-barrel" evidence="13">
    <location>
        <begin position="223"/>
        <end position="611"/>
    </location>
</feature>
<comment type="subcellular location">
    <subcellularLocation>
        <location evidence="1 10">Cell outer membrane</location>
        <topology evidence="1 10">Multi-pass membrane protein</topology>
    </subcellularLocation>
</comment>
<evidence type="ECO:0000256" key="5">
    <source>
        <dbReference type="ARBA" id="ARBA00022729"/>
    </source>
</evidence>
<dbReference type="CDD" id="cd01347">
    <property type="entry name" value="ligand_gated_channel"/>
    <property type="match status" value="1"/>
</dbReference>
<evidence type="ECO:0000256" key="7">
    <source>
        <dbReference type="ARBA" id="ARBA00023136"/>
    </source>
</evidence>
<dbReference type="InterPro" id="IPR039426">
    <property type="entry name" value="TonB-dep_rcpt-like"/>
</dbReference>
<keyword evidence="4 10" id="KW-0812">Transmembrane</keyword>
<name>C0QJM8_DESAH</name>
<evidence type="ECO:0000256" key="11">
    <source>
        <dbReference type="RuleBase" id="RU003357"/>
    </source>
</evidence>
<dbReference type="Gene3D" id="2.40.170.20">
    <property type="entry name" value="TonB-dependent receptor, beta-barrel domain"/>
    <property type="match status" value="1"/>
</dbReference>
<evidence type="ECO:0000256" key="8">
    <source>
        <dbReference type="ARBA" id="ARBA00023170"/>
    </source>
</evidence>
<protein>
    <submittedName>
        <fullName evidence="15">BtuB1</fullName>
    </submittedName>
</protein>
<keyword evidence="8" id="KW-0675">Receptor</keyword>
<dbReference type="RefSeq" id="WP_012663125.1">
    <property type="nucleotide sequence ID" value="NC_012108.1"/>
</dbReference>
<dbReference type="Pfam" id="PF07715">
    <property type="entry name" value="Plug"/>
    <property type="match status" value="1"/>
</dbReference>
<keyword evidence="3 10" id="KW-1134">Transmembrane beta strand</keyword>
<evidence type="ECO:0000313" key="16">
    <source>
        <dbReference type="Proteomes" id="UP000000442"/>
    </source>
</evidence>
<comment type="similarity">
    <text evidence="10 11">Belongs to the TonB-dependent receptor family.</text>
</comment>
<dbReference type="OrthoDB" id="5389752at2"/>
<evidence type="ECO:0000259" key="13">
    <source>
        <dbReference type="Pfam" id="PF00593"/>
    </source>
</evidence>
<evidence type="ECO:0000256" key="9">
    <source>
        <dbReference type="ARBA" id="ARBA00023237"/>
    </source>
</evidence>
<dbReference type="GO" id="GO:0009279">
    <property type="term" value="C:cell outer membrane"/>
    <property type="evidence" value="ECO:0007669"/>
    <property type="project" value="UniProtKB-SubCell"/>
</dbReference>
<dbReference type="InterPro" id="IPR000531">
    <property type="entry name" value="Beta-barrel_TonB"/>
</dbReference>
<feature type="chain" id="PRO_5002902214" evidence="12">
    <location>
        <begin position="24"/>
        <end position="637"/>
    </location>
</feature>
<evidence type="ECO:0000256" key="10">
    <source>
        <dbReference type="PROSITE-ProRule" id="PRU01360"/>
    </source>
</evidence>
<evidence type="ECO:0000313" key="15">
    <source>
        <dbReference type="EMBL" id="ACN13881.1"/>
    </source>
</evidence>
<evidence type="ECO:0000256" key="6">
    <source>
        <dbReference type="ARBA" id="ARBA00023077"/>
    </source>
</evidence>
<evidence type="ECO:0000256" key="3">
    <source>
        <dbReference type="ARBA" id="ARBA00022452"/>
    </source>
</evidence>
<dbReference type="InterPro" id="IPR012910">
    <property type="entry name" value="Plug_dom"/>
</dbReference>
<dbReference type="PANTHER" id="PTHR30069:SF29">
    <property type="entry name" value="HEMOGLOBIN AND HEMOGLOBIN-HAPTOGLOBIN-BINDING PROTEIN 1-RELATED"/>
    <property type="match status" value="1"/>
</dbReference>
<dbReference type="InterPro" id="IPR036942">
    <property type="entry name" value="Beta-barrel_TonB_sf"/>
</dbReference>
<dbReference type="STRING" id="177437.HRM2_07670"/>
<feature type="domain" description="TonB-dependent receptor plug" evidence="14">
    <location>
        <begin position="50"/>
        <end position="153"/>
    </location>
</feature>
<keyword evidence="5 12" id="KW-0732">Signal</keyword>
<dbReference type="eggNOG" id="COG4206">
    <property type="taxonomic scope" value="Bacteria"/>
</dbReference>
<dbReference type="HOGENOM" id="CLU_008287_18_5_7"/>
<evidence type="ECO:0000259" key="14">
    <source>
        <dbReference type="Pfam" id="PF07715"/>
    </source>
</evidence>
<accession>C0QJM8</accession>